<evidence type="ECO:0000313" key="1">
    <source>
        <dbReference type="EMBL" id="JAD87159.1"/>
    </source>
</evidence>
<reference evidence="1" key="2">
    <citation type="journal article" date="2015" name="Data Brief">
        <title>Shoot transcriptome of the giant reed, Arundo donax.</title>
        <authorList>
            <person name="Barrero R.A."/>
            <person name="Guerrero F.D."/>
            <person name="Moolhuijzen P."/>
            <person name="Goolsby J.A."/>
            <person name="Tidwell J."/>
            <person name="Bellgard S.E."/>
            <person name="Bellgard M.I."/>
        </authorList>
    </citation>
    <scope>NUCLEOTIDE SEQUENCE</scope>
    <source>
        <tissue evidence="1">Shoot tissue taken approximately 20 cm above the soil surface</tissue>
    </source>
</reference>
<organism evidence="1">
    <name type="scientific">Arundo donax</name>
    <name type="common">Giant reed</name>
    <name type="synonym">Donax arundinaceus</name>
    <dbReference type="NCBI Taxonomy" id="35708"/>
    <lineage>
        <taxon>Eukaryota</taxon>
        <taxon>Viridiplantae</taxon>
        <taxon>Streptophyta</taxon>
        <taxon>Embryophyta</taxon>
        <taxon>Tracheophyta</taxon>
        <taxon>Spermatophyta</taxon>
        <taxon>Magnoliopsida</taxon>
        <taxon>Liliopsida</taxon>
        <taxon>Poales</taxon>
        <taxon>Poaceae</taxon>
        <taxon>PACMAD clade</taxon>
        <taxon>Arundinoideae</taxon>
        <taxon>Arundineae</taxon>
        <taxon>Arundo</taxon>
    </lineage>
</organism>
<sequence length="45" mass="4920">MSTSAIMACATTSSCVLRRTPSRSEELYWWLCGGISQSPLRAPLT</sequence>
<reference evidence="1" key="1">
    <citation type="submission" date="2014-09" db="EMBL/GenBank/DDBJ databases">
        <authorList>
            <person name="Magalhaes I.L.F."/>
            <person name="Oliveira U."/>
            <person name="Santos F.R."/>
            <person name="Vidigal T.H.D.A."/>
            <person name="Brescovit A.D."/>
            <person name="Santos A.J."/>
        </authorList>
    </citation>
    <scope>NUCLEOTIDE SEQUENCE</scope>
    <source>
        <tissue evidence="1">Shoot tissue taken approximately 20 cm above the soil surface</tissue>
    </source>
</reference>
<proteinExistence type="predicted"/>
<name>A0A0A9DF16_ARUDO</name>
<dbReference type="AlphaFoldDB" id="A0A0A9DF16"/>
<dbReference type="EMBL" id="GBRH01210736">
    <property type="protein sequence ID" value="JAD87159.1"/>
    <property type="molecule type" value="Transcribed_RNA"/>
</dbReference>
<protein>
    <submittedName>
        <fullName evidence="1">Uncharacterized protein</fullName>
    </submittedName>
</protein>
<accession>A0A0A9DF16</accession>